<accession>A0ABW4JFT0</accession>
<evidence type="ECO:0000313" key="1">
    <source>
        <dbReference type="EMBL" id="MFD1674604.1"/>
    </source>
</evidence>
<name>A0ABW4JFT0_9BACL</name>
<protein>
    <recommendedName>
        <fullName evidence="3">Secreted protein</fullName>
    </recommendedName>
</protein>
<organism evidence="1 2">
    <name type="scientific">Alicyclobacillus fodiniaquatilis</name>
    <dbReference type="NCBI Taxonomy" id="1661150"/>
    <lineage>
        <taxon>Bacteria</taxon>
        <taxon>Bacillati</taxon>
        <taxon>Bacillota</taxon>
        <taxon>Bacilli</taxon>
        <taxon>Bacillales</taxon>
        <taxon>Alicyclobacillaceae</taxon>
        <taxon>Alicyclobacillus</taxon>
    </lineage>
</organism>
<dbReference type="RefSeq" id="WP_377942467.1">
    <property type="nucleotide sequence ID" value="NZ_JBHUCX010000020.1"/>
</dbReference>
<comment type="caution">
    <text evidence="1">The sequence shown here is derived from an EMBL/GenBank/DDBJ whole genome shotgun (WGS) entry which is preliminary data.</text>
</comment>
<keyword evidence="2" id="KW-1185">Reference proteome</keyword>
<dbReference type="EMBL" id="JBHUCX010000020">
    <property type="protein sequence ID" value="MFD1674604.1"/>
    <property type="molecule type" value="Genomic_DNA"/>
</dbReference>
<dbReference type="Proteomes" id="UP001597079">
    <property type="component" value="Unassembled WGS sequence"/>
</dbReference>
<reference evidence="2" key="1">
    <citation type="journal article" date="2019" name="Int. J. Syst. Evol. Microbiol.">
        <title>The Global Catalogue of Microorganisms (GCM) 10K type strain sequencing project: providing services to taxonomists for standard genome sequencing and annotation.</title>
        <authorList>
            <consortium name="The Broad Institute Genomics Platform"/>
            <consortium name="The Broad Institute Genome Sequencing Center for Infectious Disease"/>
            <person name="Wu L."/>
            <person name="Ma J."/>
        </authorList>
    </citation>
    <scope>NUCLEOTIDE SEQUENCE [LARGE SCALE GENOMIC DNA]</scope>
    <source>
        <strain evidence="2">CGMCC 1.12286</strain>
    </source>
</reference>
<gene>
    <name evidence="1" type="ORF">ACFSB2_07775</name>
</gene>
<evidence type="ECO:0008006" key="3">
    <source>
        <dbReference type="Google" id="ProtNLM"/>
    </source>
</evidence>
<sequence>MSRELPEWRRSVCCVPALMQARLAASIAVGITNPSPSPATAMMASTTMGHIDEKYRAHQNPDSNHPPRIGPSRKAIMALTIGLKQSRLVR</sequence>
<evidence type="ECO:0000313" key="2">
    <source>
        <dbReference type="Proteomes" id="UP001597079"/>
    </source>
</evidence>
<proteinExistence type="predicted"/>